<dbReference type="InterPro" id="IPR051348">
    <property type="entry name" value="U-box_ubiquitin_ligases"/>
</dbReference>
<comment type="pathway">
    <text evidence="3">Protein modification; protein ubiquitination.</text>
</comment>
<dbReference type="InterPro" id="IPR003613">
    <property type="entry name" value="Ubox_domain"/>
</dbReference>
<evidence type="ECO:0000256" key="5">
    <source>
        <dbReference type="ARBA" id="ARBA00022527"/>
    </source>
</evidence>
<feature type="compositionally biased region" description="Polar residues" evidence="13">
    <location>
        <begin position="168"/>
        <end position="178"/>
    </location>
</feature>
<keyword evidence="17" id="KW-1185">Reference proteome</keyword>
<dbReference type="Gene3D" id="3.40.50.620">
    <property type="entry name" value="HUPs"/>
    <property type="match status" value="1"/>
</dbReference>
<protein>
    <recommendedName>
        <fullName evidence="4">RING-type E3 ubiquitin transferase</fullName>
        <ecNumber evidence="4">2.3.2.27</ecNumber>
    </recommendedName>
</protein>
<dbReference type="CDD" id="cd01989">
    <property type="entry name" value="USP_STK_Ubox_N"/>
    <property type="match status" value="1"/>
</dbReference>
<keyword evidence="5" id="KW-0723">Serine/threonine-protein kinase</keyword>
<evidence type="ECO:0000256" key="11">
    <source>
        <dbReference type="PROSITE-ProRule" id="PRU10141"/>
    </source>
</evidence>
<reference evidence="16 17" key="1">
    <citation type="journal article" date="2023" name="G3 (Bethesda)">
        <title>A chromosome-length genome assembly and annotation of blackberry (Rubus argutus, cv. 'Hillquist').</title>
        <authorList>
            <person name="Bruna T."/>
            <person name="Aryal R."/>
            <person name="Dudchenko O."/>
            <person name="Sargent D.J."/>
            <person name="Mead D."/>
            <person name="Buti M."/>
            <person name="Cavallini A."/>
            <person name="Hytonen T."/>
            <person name="Andres J."/>
            <person name="Pham M."/>
            <person name="Weisz D."/>
            <person name="Mascagni F."/>
            <person name="Usai G."/>
            <person name="Natali L."/>
            <person name="Bassil N."/>
            <person name="Fernandez G.E."/>
            <person name="Lomsadze A."/>
            <person name="Armour M."/>
            <person name="Olukolu B."/>
            <person name="Poorten T."/>
            <person name="Britton C."/>
            <person name="Davik J."/>
            <person name="Ashrafi H."/>
            <person name="Aiden E.L."/>
            <person name="Borodovsky M."/>
            <person name="Worthington M."/>
        </authorList>
    </citation>
    <scope>NUCLEOTIDE SEQUENCE [LARGE SCALE GENOMIC DNA]</scope>
    <source>
        <strain evidence="16">PI 553951</strain>
    </source>
</reference>
<dbReference type="GO" id="GO:0061630">
    <property type="term" value="F:ubiquitin protein ligase activity"/>
    <property type="evidence" value="ECO:0007669"/>
    <property type="project" value="UniProtKB-EC"/>
</dbReference>
<feature type="binding site" evidence="11">
    <location>
        <position position="429"/>
    </location>
    <ligand>
        <name>ATP</name>
        <dbReference type="ChEBI" id="CHEBI:30616"/>
    </ligand>
</feature>
<keyword evidence="7 11" id="KW-0547">Nucleotide-binding</keyword>
<dbReference type="Pfam" id="PF07714">
    <property type="entry name" value="PK_Tyr_Ser-Thr"/>
    <property type="match status" value="1"/>
</dbReference>
<dbReference type="SUPFAM" id="SSF56112">
    <property type="entry name" value="Protein kinase-like (PK-like)"/>
    <property type="match status" value="1"/>
</dbReference>
<feature type="region of interest" description="Disordered" evidence="13">
    <location>
        <begin position="168"/>
        <end position="188"/>
    </location>
</feature>
<evidence type="ECO:0000256" key="8">
    <source>
        <dbReference type="ARBA" id="ARBA00022777"/>
    </source>
</evidence>
<dbReference type="AlphaFoldDB" id="A0AAW1YI07"/>
<feature type="coiled-coil region" evidence="12">
    <location>
        <begin position="329"/>
        <end position="374"/>
    </location>
</feature>
<dbReference type="SUPFAM" id="SSF52402">
    <property type="entry name" value="Adenine nucleotide alpha hydrolases-like"/>
    <property type="match status" value="1"/>
</dbReference>
<evidence type="ECO:0000256" key="4">
    <source>
        <dbReference type="ARBA" id="ARBA00012483"/>
    </source>
</evidence>
<dbReference type="InterPro" id="IPR008271">
    <property type="entry name" value="Ser/Thr_kinase_AS"/>
</dbReference>
<keyword evidence="9" id="KW-0833">Ubl conjugation pathway</keyword>
<evidence type="ECO:0000256" key="1">
    <source>
        <dbReference type="ARBA" id="ARBA00000900"/>
    </source>
</evidence>
<dbReference type="Gene3D" id="3.30.40.10">
    <property type="entry name" value="Zinc/RING finger domain, C3HC4 (zinc finger)"/>
    <property type="match status" value="1"/>
</dbReference>
<dbReference type="Gene3D" id="1.10.510.10">
    <property type="entry name" value="Transferase(Phosphotransferase) domain 1"/>
    <property type="match status" value="1"/>
</dbReference>
<comment type="caution">
    <text evidence="16">The sequence shown here is derived from an EMBL/GenBank/DDBJ whole genome shotgun (WGS) entry which is preliminary data.</text>
</comment>
<dbReference type="FunFam" id="3.30.200.20:FF:000162">
    <property type="entry name" value="Adenine nucleotide alpha hydrolase-like domain kinase"/>
    <property type="match status" value="1"/>
</dbReference>
<evidence type="ECO:0000259" key="15">
    <source>
        <dbReference type="PROSITE" id="PS51698"/>
    </source>
</evidence>
<evidence type="ECO:0000259" key="14">
    <source>
        <dbReference type="PROSITE" id="PS50011"/>
    </source>
</evidence>
<evidence type="ECO:0000256" key="13">
    <source>
        <dbReference type="SAM" id="MobiDB-lite"/>
    </source>
</evidence>
<organism evidence="16 17">
    <name type="scientific">Rubus argutus</name>
    <name type="common">Southern blackberry</name>
    <dbReference type="NCBI Taxonomy" id="59490"/>
    <lineage>
        <taxon>Eukaryota</taxon>
        <taxon>Viridiplantae</taxon>
        <taxon>Streptophyta</taxon>
        <taxon>Embryophyta</taxon>
        <taxon>Tracheophyta</taxon>
        <taxon>Spermatophyta</taxon>
        <taxon>Magnoliopsida</taxon>
        <taxon>eudicotyledons</taxon>
        <taxon>Gunneridae</taxon>
        <taxon>Pentapetalae</taxon>
        <taxon>rosids</taxon>
        <taxon>fabids</taxon>
        <taxon>Rosales</taxon>
        <taxon>Rosaceae</taxon>
        <taxon>Rosoideae</taxon>
        <taxon>Rosoideae incertae sedis</taxon>
        <taxon>Rubus</taxon>
    </lineage>
</organism>
<dbReference type="PANTHER" id="PTHR45647">
    <property type="entry name" value="OS02G0152300 PROTEIN"/>
    <property type="match status" value="1"/>
</dbReference>
<sequence length="762" mass="85278">MTSVAVAVNGGDGNGSRRAVKWAAENLMPRADRFVLVHVMPRITSIPTPSGDRIPVIELDESVVATYVKDMKDKYAEVFTPLKKLCKSNKTETLVLENEDPAIGLLSFISESDFNCLVLGSSNSNYITRKLKGPDVPTIVLKCAPHTCDLYVISKQRVITKSASPSSACETSTANGLSTRGEDTGGSGEVNELISGSRSSYMESAVHEAYGAPSVSDLSFLSSEAFTHMEFPTNASVDQERNHHNLEDNLEIISLKRGSSSISSNTEKSNVQTEVEQLRVELQNTISMYKRACEELVHAQSKVQLLSSECVAEARKVNAALESEETLRKLAAEEAAKHLKARKEIEEARVLLAKEAYERQVAELTAMKESSQKKEFVDALFSSDSRYRRYSRKEIEIATNFFSETNVIGEGGYGKVYKCSLDQTPVAVKVLRPDAVDKKEEFLKEVEILSQLHHPNIVLLLGACPEIGCLVYEYLENGNLEDYISHRQNGKPSLPWTVRFRIIFEIACGLAFLHNSKKEPIVHRDLKPGNILLDRNYLSKIGDVGLAKLITDTVPDNITEYRESIIAGTLFYMDPEYQRTGTVRPKSDLYAFGVIILQVLTARHPNRLMHIVENAIANCCFADILDESVTDWPLAETEELARIALMCSKLRCRDRPDLESEVLPVLKRLVDIADSSSKIERHHMDAPSHYYCPILQEIMDDPHISADGFTYEYRAIKAWLDKHNVSPVTRLRLQHSELTPNHTLHSAIQEWRSRVTCPSVDD</sequence>
<evidence type="ECO:0000256" key="9">
    <source>
        <dbReference type="ARBA" id="ARBA00022786"/>
    </source>
</evidence>
<dbReference type="EC" id="2.3.2.27" evidence="4"/>
<feature type="domain" description="Protein kinase" evidence="14">
    <location>
        <begin position="402"/>
        <end position="666"/>
    </location>
</feature>
<evidence type="ECO:0000313" key="17">
    <source>
        <dbReference type="Proteomes" id="UP001457282"/>
    </source>
</evidence>
<dbReference type="PROSITE" id="PS50011">
    <property type="entry name" value="PROTEIN_KINASE_DOM"/>
    <property type="match status" value="1"/>
</dbReference>
<dbReference type="GO" id="GO:0005524">
    <property type="term" value="F:ATP binding"/>
    <property type="evidence" value="ECO:0007669"/>
    <property type="project" value="UniProtKB-UniRule"/>
</dbReference>
<keyword evidence="6" id="KW-0808">Transferase</keyword>
<keyword evidence="8" id="KW-0418">Kinase</keyword>
<dbReference type="Pfam" id="PF04564">
    <property type="entry name" value="U-box"/>
    <property type="match status" value="1"/>
</dbReference>
<evidence type="ECO:0000256" key="12">
    <source>
        <dbReference type="SAM" id="Coils"/>
    </source>
</evidence>
<evidence type="ECO:0000256" key="2">
    <source>
        <dbReference type="ARBA" id="ARBA00003861"/>
    </source>
</evidence>
<dbReference type="Gene3D" id="3.30.200.20">
    <property type="entry name" value="Phosphorylase Kinase, domain 1"/>
    <property type="match status" value="1"/>
</dbReference>
<keyword evidence="10 11" id="KW-0067">ATP-binding</keyword>
<dbReference type="InterPro" id="IPR017441">
    <property type="entry name" value="Protein_kinase_ATP_BS"/>
</dbReference>
<evidence type="ECO:0000256" key="3">
    <source>
        <dbReference type="ARBA" id="ARBA00004906"/>
    </source>
</evidence>
<comment type="function">
    <text evidence="2">Functions as an E3 ubiquitin ligase.</text>
</comment>
<dbReference type="SMART" id="SM00220">
    <property type="entry name" value="S_TKc"/>
    <property type="match status" value="1"/>
</dbReference>
<dbReference type="PANTHER" id="PTHR45647:SF65">
    <property type="entry name" value="U-BOX DOMAIN-CONTAINING PROTEIN KINASE FAMILY PROTEIN"/>
    <property type="match status" value="1"/>
</dbReference>
<dbReference type="InterPro" id="IPR014729">
    <property type="entry name" value="Rossmann-like_a/b/a_fold"/>
</dbReference>
<evidence type="ECO:0000256" key="6">
    <source>
        <dbReference type="ARBA" id="ARBA00022679"/>
    </source>
</evidence>
<dbReference type="Proteomes" id="UP001457282">
    <property type="component" value="Unassembled WGS sequence"/>
</dbReference>
<dbReference type="SUPFAM" id="SSF57850">
    <property type="entry name" value="RING/U-box"/>
    <property type="match status" value="1"/>
</dbReference>
<comment type="catalytic activity">
    <reaction evidence="1">
        <text>S-ubiquitinyl-[E2 ubiquitin-conjugating enzyme]-L-cysteine + [acceptor protein]-L-lysine = [E2 ubiquitin-conjugating enzyme]-L-cysteine + N(6)-ubiquitinyl-[acceptor protein]-L-lysine.</text>
        <dbReference type="EC" id="2.3.2.27"/>
    </reaction>
</comment>
<keyword evidence="12" id="KW-0175">Coiled coil</keyword>
<feature type="domain" description="U-box" evidence="15">
    <location>
        <begin position="685"/>
        <end position="758"/>
    </location>
</feature>
<dbReference type="CDD" id="cd16655">
    <property type="entry name" value="RING-Ubox_WDSUB1-like"/>
    <property type="match status" value="1"/>
</dbReference>
<dbReference type="EMBL" id="JBEDUW010000001">
    <property type="protein sequence ID" value="KAK9948014.1"/>
    <property type="molecule type" value="Genomic_DNA"/>
</dbReference>
<name>A0AAW1YI07_RUBAR</name>
<dbReference type="InterPro" id="IPR011009">
    <property type="entry name" value="Kinase-like_dom_sf"/>
</dbReference>
<proteinExistence type="predicted"/>
<dbReference type="PROSITE" id="PS00108">
    <property type="entry name" value="PROTEIN_KINASE_ST"/>
    <property type="match status" value="1"/>
</dbReference>
<evidence type="ECO:0000256" key="10">
    <source>
        <dbReference type="ARBA" id="ARBA00022840"/>
    </source>
</evidence>
<dbReference type="PROSITE" id="PS51698">
    <property type="entry name" value="U_BOX"/>
    <property type="match status" value="1"/>
</dbReference>
<evidence type="ECO:0000256" key="7">
    <source>
        <dbReference type="ARBA" id="ARBA00022741"/>
    </source>
</evidence>
<dbReference type="SMART" id="SM00504">
    <property type="entry name" value="Ubox"/>
    <property type="match status" value="1"/>
</dbReference>
<evidence type="ECO:0000313" key="16">
    <source>
        <dbReference type="EMBL" id="KAK9948014.1"/>
    </source>
</evidence>
<dbReference type="GO" id="GO:0016567">
    <property type="term" value="P:protein ubiquitination"/>
    <property type="evidence" value="ECO:0007669"/>
    <property type="project" value="InterPro"/>
</dbReference>
<dbReference type="InterPro" id="IPR000719">
    <property type="entry name" value="Prot_kinase_dom"/>
</dbReference>
<dbReference type="PROSITE" id="PS00107">
    <property type="entry name" value="PROTEIN_KINASE_ATP"/>
    <property type="match status" value="1"/>
</dbReference>
<dbReference type="InterPro" id="IPR001245">
    <property type="entry name" value="Ser-Thr/Tyr_kinase_cat_dom"/>
</dbReference>
<accession>A0AAW1YI07</accession>
<gene>
    <name evidence="16" type="ORF">M0R45_003605</name>
</gene>
<dbReference type="InterPro" id="IPR013083">
    <property type="entry name" value="Znf_RING/FYVE/PHD"/>
</dbReference>
<dbReference type="GO" id="GO:0004674">
    <property type="term" value="F:protein serine/threonine kinase activity"/>
    <property type="evidence" value="ECO:0007669"/>
    <property type="project" value="UniProtKB-KW"/>
</dbReference>